<dbReference type="SUPFAM" id="SSF56235">
    <property type="entry name" value="N-terminal nucleophile aminohydrolases (Ntn hydrolases)"/>
    <property type="match status" value="1"/>
</dbReference>
<evidence type="ECO:0000256" key="3">
    <source>
        <dbReference type="ARBA" id="ARBA00022698"/>
    </source>
</evidence>
<gene>
    <name evidence="5" type="ORF">CDCA_CDCA08G2519</name>
</gene>
<accession>A0AAV9IWJ5</accession>
<dbReference type="InterPro" id="IPR001353">
    <property type="entry name" value="Proteasome_sua/b"/>
</dbReference>
<dbReference type="InterPro" id="IPR029055">
    <property type="entry name" value="Ntn_hydrolases_N"/>
</dbReference>
<evidence type="ECO:0000313" key="6">
    <source>
        <dbReference type="Proteomes" id="UP001301350"/>
    </source>
</evidence>
<comment type="similarity">
    <text evidence="1">Belongs to the peptidase T1B family. HslV subfamily.</text>
</comment>
<dbReference type="GO" id="GO:0004298">
    <property type="term" value="F:threonine-type endopeptidase activity"/>
    <property type="evidence" value="ECO:0007669"/>
    <property type="project" value="UniProtKB-KW"/>
</dbReference>
<keyword evidence="4" id="KW-0378">Hydrolase</keyword>
<keyword evidence="6" id="KW-1185">Reference proteome</keyword>
<reference evidence="5 6" key="1">
    <citation type="submission" date="2022-07" db="EMBL/GenBank/DDBJ databases">
        <title>Genome-wide signatures of adaptation to extreme environments.</title>
        <authorList>
            <person name="Cho C.H."/>
            <person name="Yoon H.S."/>
        </authorList>
    </citation>
    <scope>NUCLEOTIDE SEQUENCE [LARGE SCALE GENOMIC DNA]</scope>
    <source>
        <strain evidence="5 6">DBV 063 E5</strain>
    </source>
</reference>
<comment type="caution">
    <text evidence="5">The sequence shown here is derived from an EMBL/GenBank/DDBJ whole genome shotgun (WGS) entry which is preliminary data.</text>
</comment>
<evidence type="ECO:0000256" key="1">
    <source>
        <dbReference type="ARBA" id="ARBA00006053"/>
    </source>
</evidence>
<dbReference type="InterPro" id="IPR022281">
    <property type="entry name" value="ATP-dep_Prtase_HsIV_su"/>
</dbReference>
<organism evidence="5 6">
    <name type="scientific">Cyanidium caldarium</name>
    <name type="common">Red alga</name>
    <dbReference type="NCBI Taxonomy" id="2771"/>
    <lineage>
        <taxon>Eukaryota</taxon>
        <taxon>Rhodophyta</taxon>
        <taxon>Bangiophyceae</taxon>
        <taxon>Cyanidiales</taxon>
        <taxon>Cyanidiaceae</taxon>
        <taxon>Cyanidium</taxon>
    </lineage>
</organism>
<dbReference type="GO" id="GO:0009376">
    <property type="term" value="C:HslUV protease complex"/>
    <property type="evidence" value="ECO:0007669"/>
    <property type="project" value="InterPro"/>
</dbReference>
<evidence type="ECO:0000256" key="4">
    <source>
        <dbReference type="ARBA" id="ARBA00022801"/>
    </source>
</evidence>
<dbReference type="PANTHER" id="PTHR32194">
    <property type="entry name" value="METALLOPROTEASE TLDD"/>
    <property type="match status" value="1"/>
</dbReference>
<name>A0AAV9IWJ5_CYACA</name>
<dbReference type="GO" id="GO:0051603">
    <property type="term" value="P:proteolysis involved in protein catabolic process"/>
    <property type="evidence" value="ECO:0007669"/>
    <property type="project" value="InterPro"/>
</dbReference>
<keyword evidence="2" id="KW-0645">Protease</keyword>
<dbReference type="Gene3D" id="3.60.20.10">
    <property type="entry name" value="Glutamine Phosphoribosylpyrophosphate, subunit 1, domain 1"/>
    <property type="match status" value="1"/>
</dbReference>
<evidence type="ECO:0008006" key="7">
    <source>
        <dbReference type="Google" id="ProtNLM"/>
    </source>
</evidence>
<evidence type="ECO:0000256" key="2">
    <source>
        <dbReference type="ARBA" id="ARBA00022670"/>
    </source>
</evidence>
<dbReference type="EMBL" id="JANCYW010000008">
    <property type="protein sequence ID" value="KAK4536494.1"/>
    <property type="molecule type" value="Genomic_DNA"/>
</dbReference>
<dbReference type="CDD" id="cd01913">
    <property type="entry name" value="protease_HslV"/>
    <property type="match status" value="1"/>
</dbReference>
<dbReference type="PROSITE" id="PS51476">
    <property type="entry name" value="PROTEASOME_BETA_2"/>
    <property type="match status" value="1"/>
</dbReference>
<proteinExistence type="inferred from homology"/>
<dbReference type="Pfam" id="PF00227">
    <property type="entry name" value="Proteasome"/>
    <property type="match status" value="1"/>
</dbReference>
<keyword evidence="3" id="KW-0888">Threonine protease</keyword>
<dbReference type="InterPro" id="IPR023333">
    <property type="entry name" value="Proteasome_suB-type"/>
</dbReference>
<dbReference type="AlphaFoldDB" id="A0AAV9IWJ5"/>
<dbReference type="NCBIfam" id="TIGR03692">
    <property type="entry name" value="ATP_dep_HslV"/>
    <property type="match status" value="1"/>
</dbReference>
<dbReference type="NCBIfam" id="NF003964">
    <property type="entry name" value="PRK05456.1"/>
    <property type="match status" value="1"/>
</dbReference>
<sequence>MTLRTLQALRQCLPKWIRIAGALTPVPAASATHATRIPPPLLSLTFRSSSSFPLHSHSSITSNEWHGTTVLAVRRADQVCVVGDGQVSLGQTVLKPNARKVRRLGEAVVAGFSGTTADAITLFERLEAKLEAYPNQLLRASVELAKDWRQDKALRRLDALLLVADRSITLTLTGNGDVLEPSDGAMAIGSGGMYALAAARALMDLDGWSAERIARRAMQIAADICVYTNDQLTCEVLTGGVMRSNVAPRPTSPEGGA</sequence>
<protein>
    <recommendedName>
        <fullName evidence="7">ATP-dependent protease subunit HslV</fullName>
    </recommendedName>
</protein>
<dbReference type="PANTHER" id="PTHR32194:SF7">
    <property type="entry name" value="ATP-DEPENDENT PROTEASE SUBUNIT HSLV"/>
    <property type="match status" value="1"/>
</dbReference>
<dbReference type="GO" id="GO:0005839">
    <property type="term" value="C:proteasome core complex"/>
    <property type="evidence" value="ECO:0007669"/>
    <property type="project" value="InterPro"/>
</dbReference>
<evidence type="ECO:0000313" key="5">
    <source>
        <dbReference type="EMBL" id="KAK4536494.1"/>
    </source>
</evidence>
<dbReference type="Proteomes" id="UP001301350">
    <property type="component" value="Unassembled WGS sequence"/>
</dbReference>